<comment type="similarity">
    <text evidence="1">In the N-terminal section; belongs to the CRISPR-associated nuclease Cas3-HD family.</text>
</comment>
<evidence type="ECO:0000256" key="3">
    <source>
        <dbReference type="ARBA" id="ARBA00022722"/>
    </source>
</evidence>
<keyword evidence="4" id="KW-0479">Metal-binding</keyword>
<dbReference type="NCBIfam" id="TIGR01587">
    <property type="entry name" value="cas3_core"/>
    <property type="match status" value="1"/>
</dbReference>
<comment type="similarity">
    <text evidence="2">In the central section; belongs to the CRISPR-associated helicase Cas3 family.</text>
</comment>
<dbReference type="InterPro" id="IPR027417">
    <property type="entry name" value="P-loop_NTPase"/>
</dbReference>
<dbReference type="PANTHER" id="PTHR47963:SF9">
    <property type="entry name" value="CRISPR-ASSOCIATED ENDONUCLEASE_HELICASE CAS3"/>
    <property type="match status" value="1"/>
</dbReference>
<dbReference type="NCBIfam" id="TIGR01596">
    <property type="entry name" value="cas3_HD"/>
    <property type="match status" value="1"/>
</dbReference>
<dbReference type="InterPro" id="IPR011545">
    <property type="entry name" value="DEAD/DEAH_box_helicase_dom"/>
</dbReference>
<dbReference type="InterPro" id="IPR038257">
    <property type="entry name" value="CRISPR-assoc_Cas3_HD_sf"/>
</dbReference>
<dbReference type="InterPro" id="IPR014001">
    <property type="entry name" value="Helicase_ATP-bd"/>
</dbReference>
<dbReference type="GO" id="GO:0051607">
    <property type="term" value="P:defense response to virus"/>
    <property type="evidence" value="ECO:0007669"/>
    <property type="project" value="UniProtKB-KW"/>
</dbReference>
<keyword evidence="7 12" id="KW-0347">Helicase</keyword>
<proteinExistence type="inferred from homology"/>
<dbReference type="SUPFAM" id="SSF52540">
    <property type="entry name" value="P-loop containing nucleoside triphosphate hydrolases"/>
    <property type="match status" value="1"/>
</dbReference>
<dbReference type="GO" id="GO:0005524">
    <property type="term" value="F:ATP binding"/>
    <property type="evidence" value="ECO:0007669"/>
    <property type="project" value="UniProtKB-KW"/>
</dbReference>
<evidence type="ECO:0000256" key="8">
    <source>
        <dbReference type="ARBA" id="ARBA00022840"/>
    </source>
</evidence>
<dbReference type="GO" id="GO:0016787">
    <property type="term" value="F:hydrolase activity"/>
    <property type="evidence" value="ECO:0007669"/>
    <property type="project" value="UniProtKB-KW"/>
</dbReference>
<dbReference type="InterPro" id="IPR050547">
    <property type="entry name" value="DEAD_box_RNA_helicases"/>
</dbReference>
<keyword evidence="8" id="KW-0067">ATP-binding</keyword>
<keyword evidence="3" id="KW-0540">Nuclease</keyword>
<protein>
    <submittedName>
        <fullName evidence="12">CRISPR-associated endonuclease/helicase Cas3</fullName>
    </submittedName>
</protein>
<feature type="domain" description="HD Cas3-type" evidence="11">
    <location>
        <begin position="13"/>
        <end position="182"/>
    </location>
</feature>
<evidence type="ECO:0000256" key="7">
    <source>
        <dbReference type="ARBA" id="ARBA00022806"/>
    </source>
</evidence>
<dbReference type="CDD" id="cd09641">
    <property type="entry name" value="Cas3''_I"/>
    <property type="match status" value="1"/>
</dbReference>
<dbReference type="InterPro" id="IPR006483">
    <property type="entry name" value="CRISPR-assoc_Cas3_HD"/>
</dbReference>
<evidence type="ECO:0000259" key="10">
    <source>
        <dbReference type="PROSITE" id="PS51192"/>
    </source>
</evidence>
<dbReference type="PROSITE" id="PS51192">
    <property type="entry name" value="HELICASE_ATP_BIND_1"/>
    <property type="match status" value="1"/>
</dbReference>
<feature type="domain" description="Helicase ATP-binding" evidence="10">
    <location>
        <begin position="245"/>
        <end position="445"/>
    </location>
</feature>
<organism evidence="12 13">
    <name type="scientific">Celeribacter baekdonensis</name>
    <dbReference type="NCBI Taxonomy" id="875171"/>
    <lineage>
        <taxon>Bacteria</taxon>
        <taxon>Pseudomonadati</taxon>
        <taxon>Pseudomonadota</taxon>
        <taxon>Alphaproteobacteria</taxon>
        <taxon>Rhodobacterales</taxon>
        <taxon>Roseobacteraceae</taxon>
        <taxon>Celeribacter</taxon>
    </lineage>
</organism>
<evidence type="ECO:0000256" key="4">
    <source>
        <dbReference type="ARBA" id="ARBA00022723"/>
    </source>
</evidence>
<dbReference type="CDD" id="cd17930">
    <property type="entry name" value="DEXHc_cas3"/>
    <property type="match status" value="1"/>
</dbReference>
<accession>A0A1G7HV41</accession>
<reference evidence="12 13" key="1">
    <citation type="submission" date="2016-10" db="EMBL/GenBank/DDBJ databases">
        <authorList>
            <person name="de Groot N.N."/>
        </authorList>
    </citation>
    <scope>NUCLEOTIDE SEQUENCE [LARGE SCALE GENOMIC DNA]</scope>
    <source>
        <strain evidence="12 13">DSM 27375</strain>
    </source>
</reference>
<dbReference type="Pfam" id="PF22590">
    <property type="entry name" value="Cas3-like_C_2"/>
    <property type="match status" value="1"/>
</dbReference>
<dbReference type="GO" id="GO:0003724">
    <property type="term" value="F:RNA helicase activity"/>
    <property type="evidence" value="ECO:0007669"/>
    <property type="project" value="TreeGrafter"/>
</dbReference>
<evidence type="ECO:0000313" key="12">
    <source>
        <dbReference type="EMBL" id="SDF04342.1"/>
    </source>
</evidence>
<dbReference type="EMBL" id="FNBL01000002">
    <property type="protein sequence ID" value="SDF04342.1"/>
    <property type="molecule type" value="Genomic_DNA"/>
</dbReference>
<keyword evidence="6" id="KW-0378">Hydrolase</keyword>
<evidence type="ECO:0000256" key="1">
    <source>
        <dbReference type="ARBA" id="ARBA00006847"/>
    </source>
</evidence>
<dbReference type="PROSITE" id="PS51643">
    <property type="entry name" value="HD_CAS3"/>
    <property type="match status" value="1"/>
</dbReference>
<dbReference type="RefSeq" id="WP_143026743.1">
    <property type="nucleotide sequence ID" value="NZ_FNBL01000002.1"/>
</dbReference>
<keyword evidence="9" id="KW-0051">Antiviral defense</keyword>
<gene>
    <name evidence="12" type="ORF">SAMN04488117_10289</name>
</gene>
<evidence type="ECO:0000259" key="11">
    <source>
        <dbReference type="PROSITE" id="PS51643"/>
    </source>
</evidence>
<evidence type="ECO:0000256" key="5">
    <source>
        <dbReference type="ARBA" id="ARBA00022741"/>
    </source>
</evidence>
<dbReference type="GO" id="GO:0004519">
    <property type="term" value="F:endonuclease activity"/>
    <property type="evidence" value="ECO:0007669"/>
    <property type="project" value="UniProtKB-KW"/>
</dbReference>
<evidence type="ECO:0000313" key="13">
    <source>
        <dbReference type="Proteomes" id="UP000182284"/>
    </source>
</evidence>
<dbReference type="OrthoDB" id="9810236at2"/>
<dbReference type="GO" id="GO:0003723">
    <property type="term" value="F:RNA binding"/>
    <property type="evidence" value="ECO:0007669"/>
    <property type="project" value="TreeGrafter"/>
</dbReference>
<dbReference type="SMART" id="SM00487">
    <property type="entry name" value="DEXDc"/>
    <property type="match status" value="1"/>
</dbReference>
<keyword evidence="5" id="KW-0547">Nucleotide-binding</keyword>
<dbReference type="PANTHER" id="PTHR47963">
    <property type="entry name" value="DEAD-BOX ATP-DEPENDENT RNA HELICASE 47, MITOCHONDRIAL"/>
    <property type="match status" value="1"/>
</dbReference>
<dbReference type="Pfam" id="PF18019">
    <property type="entry name" value="Cas3_HD"/>
    <property type="match status" value="1"/>
</dbReference>
<name>A0A1G7HV41_9RHOB</name>
<keyword evidence="12" id="KW-0255">Endonuclease</keyword>
<dbReference type="InterPro" id="IPR006474">
    <property type="entry name" value="Helicase_Cas3_CRISPR-ass_core"/>
</dbReference>
<dbReference type="Gene3D" id="3.40.50.300">
    <property type="entry name" value="P-loop containing nucleotide triphosphate hydrolases"/>
    <property type="match status" value="2"/>
</dbReference>
<dbReference type="AlphaFoldDB" id="A0A1G7HV41"/>
<dbReference type="Gene3D" id="1.10.3210.30">
    <property type="match status" value="1"/>
</dbReference>
<evidence type="ECO:0000256" key="6">
    <source>
        <dbReference type="ARBA" id="ARBA00022801"/>
    </source>
</evidence>
<evidence type="ECO:0000256" key="9">
    <source>
        <dbReference type="ARBA" id="ARBA00023118"/>
    </source>
</evidence>
<dbReference type="Pfam" id="PF00270">
    <property type="entry name" value="DEAD"/>
    <property type="match status" value="1"/>
</dbReference>
<dbReference type="InterPro" id="IPR054712">
    <property type="entry name" value="Cas3-like_dom"/>
</dbReference>
<sequence>MAVLDWPGKSAPDGGIEHPAFYHMIDVGAVAECLLAPLEISASRKALYTLAAALHDLGKISASFRDMLRDGKPQSHGRHWEVSEVWLRDFDDVLSGITQDDLDHRNRFDIYAAIAGHHGRPPVQEAFDKMRAAAGPEAMRDAREAVVALMSLWPEARLDLPGGEVAAQTWWLPGLIAVADWLGSNPDYFAPVAAGPEAATYLEQARAKATRAVRQAGLDLPRVSQTPVIPEDWTLRPMQQAAQAIALPHGPTLALIEDETGSGKTEAALILAQRMMQAGKGAGLFFALPTMATANAMFDRAADLVGRLYETAPSLALAHGRAGLSNRFRDLIRADRSPAMPACTDWLADDRRRALLANVGVGTVDQALLSALPVRHAMLRHYALSQKILIVDEVHEMGDPYMAEELCHLLQLHRRMGGSAILMTATMPVDLRAELCKAYECAPPENRAYPALTIPAFTTQRQAQISDLKSVNTRGPIKVVRLTEPDAALDLLQRAVVEGAAALWVRNAVDDAIDAVQALRARGVAADLLHARFALCDRMRHEQAALATFGKERVNCPGRVLVATQVVESSLDLDFDVMVSDLAPIPAVVQRAGRLWRHMDRRPVEERPCSSPVLHVVSPDPAQAADPMWLRRVLDRGAFTYPLDLQWRAARALFAAGAIDAPEGLRELIEDGLTGGTLPEPLEQAQQDRIGQGFAQTDLARQNLICLSDPYRMIKGFSDDADFPTRLGVEQRILVLARRHEEGLLPLDDDVWTVDSRQRSEISAAAHRLNALTLPDQSAPEIVAVKQVWPEWLQSRLTLCPVEESGAICEGLSYDPELGLILNRSR</sequence>
<dbReference type="Proteomes" id="UP000182284">
    <property type="component" value="Unassembled WGS sequence"/>
</dbReference>
<dbReference type="GO" id="GO:0046872">
    <property type="term" value="F:metal ion binding"/>
    <property type="evidence" value="ECO:0007669"/>
    <property type="project" value="UniProtKB-KW"/>
</dbReference>
<evidence type="ECO:0000256" key="2">
    <source>
        <dbReference type="ARBA" id="ARBA00009046"/>
    </source>
</evidence>